<keyword evidence="2" id="KW-0732">Signal</keyword>
<dbReference type="EMBL" id="BPQB01000073">
    <property type="protein sequence ID" value="GJE97560.1"/>
    <property type="molecule type" value="Genomic_DNA"/>
</dbReference>
<dbReference type="AlphaFoldDB" id="A0A9P3GQ91"/>
<accession>A0A9P3GQ91</accession>
<feature type="compositionally biased region" description="Basic and acidic residues" evidence="1">
    <location>
        <begin position="299"/>
        <end position="308"/>
    </location>
</feature>
<evidence type="ECO:0000313" key="4">
    <source>
        <dbReference type="Proteomes" id="UP000703269"/>
    </source>
</evidence>
<feature type="region of interest" description="Disordered" evidence="1">
    <location>
        <begin position="100"/>
        <end position="135"/>
    </location>
</feature>
<evidence type="ECO:0000313" key="3">
    <source>
        <dbReference type="EMBL" id="GJE97560.1"/>
    </source>
</evidence>
<organism evidence="3 4">
    <name type="scientific">Phanerochaete sordida</name>
    <dbReference type="NCBI Taxonomy" id="48140"/>
    <lineage>
        <taxon>Eukaryota</taxon>
        <taxon>Fungi</taxon>
        <taxon>Dikarya</taxon>
        <taxon>Basidiomycota</taxon>
        <taxon>Agaricomycotina</taxon>
        <taxon>Agaricomycetes</taxon>
        <taxon>Polyporales</taxon>
        <taxon>Phanerochaetaceae</taxon>
        <taxon>Phanerochaete</taxon>
    </lineage>
</organism>
<feature type="compositionally biased region" description="Low complexity" evidence="1">
    <location>
        <begin position="100"/>
        <end position="120"/>
    </location>
</feature>
<evidence type="ECO:0000256" key="1">
    <source>
        <dbReference type="SAM" id="MobiDB-lite"/>
    </source>
</evidence>
<dbReference type="Proteomes" id="UP000703269">
    <property type="component" value="Unassembled WGS sequence"/>
</dbReference>
<reference evidence="3 4" key="1">
    <citation type="submission" date="2021-08" db="EMBL/GenBank/DDBJ databases">
        <title>Draft Genome Sequence of Phanerochaete sordida strain YK-624.</title>
        <authorList>
            <person name="Mori T."/>
            <person name="Dohra H."/>
            <person name="Suzuki T."/>
            <person name="Kawagishi H."/>
            <person name="Hirai H."/>
        </authorList>
    </citation>
    <scope>NUCLEOTIDE SEQUENCE [LARGE SCALE GENOMIC DNA]</scope>
    <source>
        <strain evidence="3 4">YK-624</strain>
    </source>
</reference>
<feature type="signal peptide" evidence="2">
    <location>
        <begin position="1"/>
        <end position="24"/>
    </location>
</feature>
<feature type="region of interest" description="Disordered" evidence="1">
    <location>
        <begin position="299"/>
        <end position="329"/>
    </location>
</feature>
<sequence>MPCEACVARGAPCSLVALWTAVLAREGVEEVRPVVLPYAKKKKMKKARQKNAERGAARWEAYVREQGAVVGAQPGETKAADTAEAVELVVSDRVEEEVVSPAAAPMAVPAADPSPAEPAAVGDAESSDEETLFHQRSLAAKAPPAISETLAREPSLPDPVHTDLDGLSDLSDLSELSESERDSDLDLKAEPTPSAAPRRTLCPRNIVSQVSTTKPRHAPKAKSTSTSRRLGGMTVEASGRDGRLVREPPIRLLTLLELQVPLPPEAGVASRILHETGEEHVSDHAGPLRDMASDEGHLEPAAKTRTPGDDASLSHTPCTPGGGHPGRADVEMRVKPEPVEETLPVHAAASSEDDAPTGSHAMGDGCGAQIKAEEPGAGNLAEDGGSLTQAEPQTARALRACSPPEPPSRAMRVDVEVQAGRGDVSNNLGLVQRVAALEATVARLCALLGGHEEAKVNIH</sequence>
<name>A0A9P3GQ91_9APHY</name>
<protein>
    <submittedName>
        <fullName evidence="3">Uncharacterized protein</fullName>
    </submittedName>
</protein>
<gene>
    <name evidence="3" type="ORF">PsYK624_137810</name>
</gene>
<feature type="chain" id="PRO_5040516265" evidence="2">
    <location>
        <begin position="25"/>
        <end position="459"/>
    </location>
</feature>
<proteinExistence type="predicted"/>
<feature type="compositionally biased region" description="Basic and acidic residues" evidence="1">
    <location>
        <begin position="178"/>
        <end position="189"/>
    </location>
</feature>
<evidence type="ECO:0000256" key="2">
    <source>
        <dbReference type="SAM" id="SignalP"/>
    </source>
</evidence>
<feature type="region of interest" description="Disordered" evidence="1">
    <location>
        <begin position="174"/>
        <end position="229"/>
    </location>
</feature>
<keyword evidence="4" id="KW-1185">Reference proteome</keyword>
<comment type="caution">
    <text evidence="3">The sequence shown here is derived from an EMBL/GenBank/DDBJ whole genome shotgun (WGS) entry which is preliminary data.</text>
</comment>